<dbReference type="PANTHER" id="PTHR43272:SF33">
    <property type="entry name" value="AMP-BINDING DOMAIN-CONTAINING PROTEIN-RELATED"/>
    <property type="match status" value="1"/>
</dbReference>
<dbReference type="Proteomes" id="UP000509667">
    <property type="component" value="Chromosome"/>
</dbReference>
<reference evidence="9 10" key="1">
    <citation type="submission" date="2020-07" db="EMBL/GenBank/DDBJ databases">
        <title>Halosimplex pelagicum sp. nov. and Halosimplex rubrum sp. nov., isolated from salted brown alga Laminaria, and emended description of the genus Halosimplex.</title>
        <authorList>
            <person name="Cui H."/>
        </authorList>
    </citation>
    <scope>NUCLEOTIDE SEQUENCE [LARGE SCALE GENOMIC DNA]</scope>
    <source>
        <strain evidence="9 10">R27</strain>
    </source>
</reference>
<keyword evidence="4" id="KW-0067">ATP-binding</keyword>
<organism evidence="9 10">
    <name type="scientific">Halosimplex rubrum</name>
    <dbReference type="NCBI Taxonomy" id="869889"/>
    <lineage>
        <taxon>Archaea</taxon>
        <taxon>Methanobacteriati</taxon>
        <taxon>Methanobacteriota</taxon>
        <taxon>Stenosarchaea group</taxon>
        <taxon>Halobacteria</taxon>
        <taxon>Halobacteriales</taxon>
        <taxon>Haloarculaceae</taxon>
        <taxon>Halosimplex</taxon>
    </lineage>
</organism>
<sequence>MQAGSDERFADWDDERYSTHIERFDEQHKRLFGLLNDLHTAMEEGHSEAEIGDILRELERYTEYHFGDEEEFMQDCGYAMDCADCFYDHREMHEEFAARVAEFREKHENGEYVTMEVLTFLRDWLDAHIAALDEDQNYADYFESEVADGYEYSPGALRQERGSAAADRSTGEPTTDHTEPTADVSPAGPVADGGPLDVPDGSVADWFELVVAAHGDRPAALVPTAEGYDERTFEDLAVRARGVAAGLLESGLAPGDRVAVAAASSYEWSVVDLACQFAGLVSVPLYPSFTAEQTRRAVDRIDLSGLVAGDGVVDAELSGVDVRFDIDALPTARPDELPGLEADGRDVATVVFDPAATDPTGRALTHRALLAGAATLETDLPLDPGATGTCFLPLAHAYQRVATYYLWSTGGAVAYAGSDGFVDSLAAASPSVLVGAPAVYQRLYGALQDRIGSMNWMKRKVAGRVASYGRDRLDGGGTPLKYAAADRLVYGPLREAFGLADLEYALCGTGRLDAHLLYLFAGVGVPVRNLYGTVGTAGVGALAAPETSVDGAAGRPTSGIEIANTDDGELLVRGPTVTIGRNGGGQPANRERDRWYPTGTDGHVEPDGTVFVE</sequence>
<feature type="region of interest" description="Disordered" evidence="6">
    <location>
        <begin position="159"/>
        <end position="195"/>
    </location>
</feature>
<dbReference type="AlphaFoldDB" id="A0A7D5TEC6"/>
<evidence type="ECO:0000256" key="2">
    <source>
        <dbReference type="ARBA" id="ARBA00022723"/>
    </source>
</evidence>
<feature type="region of interest" description="Disordered" evidence="6">
    <location>
        <begin position="576"/>
        <end position="613"/>
    </location>
</feature>
<evidence type="ECO:0000313" key="9">
    <source>
        <dbReference type="EMBL" id="QLH79236.1"/>
    </source>
</evidence>
<name>A0A7D5TEC6_9EURY</name>
<dbReference type="Gene3D" id="1.20.120.50">
    <property type="entry name" value="Hemerythrin-like"/>
    <property type="match status" value="1"/>
</dbReference>
<dbReference type="KEGG" id="hrr:HZS55_18915"/>
<dbReference type="InterPro" id="IPR000873">
    <property type="entry name" value="AMP-dep_synth/lig_dom"/>
</dbReference>
<evidence type="ECO:0000256" key="4">
    <source>
        <dbReference type="ARBA" id="ARBA00022840"/>
    </source>
</evidence>
<dbReference type="GO" id="GO:0004467">
    <property type="term" value="F:long-chain fatty acid-CoA ligase activity"/>
    <property type="evidence" value="ECO:0007669"/>
    <property type="project" value="TreeGrafter"/>
</dbReference>
<dbReference type="GO" id="GO:0016020">
    <property type="term" value="C:membrane"/>
    <property type="evidence" value="ECO:0007669"/>
    <property type="project" value="TreeGrafter"/>
</dbReference>
<dbReference type="GO" id="GO:0005524">
    <property type="term" value="F:ATP binding"/>
    <property type="evidence" value="ECO:0007669"/>
    <property type="project" value="UniProtKB-KW"/>
</dbReference>
<feature type="domain" description="Hemerythrin-like" evidence="8">
    <location>
        <begin position="20"/>
        <end position="131"/>
    </location>
</feature>
<dbReference type="NCBIfam" id="NF033749">
    <property type="entry name" value="bact_hemeryth"/>
    <property type="match status" value="1"/>
</dbReference>
<evidence type="ECO:0000256" key="6">
    <source>
        <dbReference type="SAM" id="MobiDB-lite"/>
    </source>
</evidence>
<dbReference type="GO" id="GO:0046872">
    <property type="term" value="F:metal ion binding"/>
    <property type="evidence" value="ECO:0007669"/>
    <property type="project" value="UniProtKB-KW"/>
</dbReference>
<keyword evidence="3" id="KW-0547">Nucleotide-binding</keyword>
<keyword evidence="5" id="KW-0408">Iron</keyword>
<keyword evidence="10" id="KW-1185">Reference proteome</keyword>
<proteinExistence type="inferred from homology"/>
<accession>A0A7D5TEC6</accession>
<protein>
    <submittedName>
        <fullName evidence="9">Bacteriohemerythrin</fullName>
    </submittedName>
</protein>
<dbReference type="InterPro" id="IPR012827">
    <property type="entry name" value="Hemerythrin_metal-bd"/>
</dbReference>
<evidence type="ECO:0000259" key="8">
    <source>
        <dbReference type="Pfam" id="PF01814"/>
    </source>
</evidence>
<dbReference type="Pfam" id="PF00501">
    <property type="entry name" value="AMP-binding"/>
    <property type="match status" value="1"/>
</dbReference>
<evidence type="ECO:0000256" key="1">
    <source>
        <dbReference type="ARBA" id="ARBA00010587"/>
    </source>
</evidence>
<dbReference type="SUPFAM" id="SSF47188">
    <property type="entry name" value="Hemerythrin-like"/>
    <property type="match status" value="1"/>
</dbReference>
<evidence type="ECO:0000313" key="10">
    <source>
        <dbReference type="Proteomes" id="UP000509667"/>
    </source>
</evidence>
<dbReference type="SUPFAM" id="SSF56801">
    <property type="entry name" value="Acetyl-CoA synthetase-like"/>
    <property type="match status" value="1"/>
</dbReference>
<comment type="similarity">
    <text evidence="1">Belongs to the hemerythrin family.</text>
</comment>
<evidence type="ECO:0000256" key="5">
    <source>
        <dbReference type="ARBA" id="ARBA00023004"/>
    </source>
</evidence>
<dbReference type="InterPro" id="IPR035938">
    <property type="entry name" value="Hemerythrin-like_sf"/>
</dbReference>
<dbReference type="InterPro" id="IPR042099">
    <property type="entry name" value="ANL_N_sf"/>
</dbReference>
<evidence type="ECO:0000256" key="3">
    <source>
        <dbReference type="ARBA" id="ARBA00022741"/>
    </source>
</evidence>
<evidence type="ECO:0000259" key="7">
    <source>
        <dbReference type="Pfam" id="PF00501"/>
    </source>
</evidence>
<dbReference type="GeneID" id="56079980"/>
<dbReference type="InterPro" id="IPR012312">
    <property type="entry name" value="Hemerythrin-like"/>
</dbReference>
<feature type="domain" description="AMP-dependent synthetase/ligase" evidence="7">
    <location>
        <begin position="209"/>
        <end position="578"/>
    </location>
</feature>
<dbReference type="NCBIfam" id="TIGR02481">
    <property type="entry name" value="hemeryth_dom"/>
    <property type="match status" value="1"/>
</dbReference>
<dbReference type="CDD" id="cd12107">
    <property type="entry name" value="Hemerythrin"/>
    <property type="match status" value="1"/>
</dbReference>
<gene>
    <name evidence="9" type="ORF">HZS55_18915</name>
</gene>
<keyword evidence="2" id="KW-0479">Metal-binding</keyword>
<dbReference type="RefSeq" id="WP_179909106.1">
    <property type="nucleotide sequence ID" value="NZ_CP058910.1"/>
</dbReference>
<dbReference type="EMBL" id="CP058910">
    <property type="protein sequence ID" value="QLH79236.1"/>
    <property type="molecule type" value="Genomic_DNA"/>
</dbReference>
<dbReference type="PANTHER" id="PTHR43272">
    <property type="entry name" value="LONG-CHAIN-FATTY-ACID--COA LIGASE"/>
    <property type="match status" value="1"/>
</dbReference>
<dbReference type="OrthoDB" id="15541at2157"/>
<dbReference type="Pfam" id="PF01814">
    <property type="entry name" value="Hemerythrin"/>
    <property type="match status" value="1"/>
</dbReference>
<dbReference type="Gene3D" id="3.40.50.12780">
    <property type="entry name" value="N-terminal domain of ligase-like"/>
    <property type="match status" value="1"/>
</dbReference>